<organism evidence="1 2">
    <name type="scientific">Paxillus rubicundulus Ve08.2h10</name>
    <dbReference type="NCBI Taxonomy" id="930991"/>
    <lineage>
        <taxon>Eukaryota</taxon>
        <taxon>Fungi</taxon>
        <taxon>Dikarya</taxon>
        <taxon>Basidiomycota</taxon>
        <taxon>Agaricomycotina</taxon>
        <taxon>Agaricomycetes</taxon>
        <taxon>Agaricomycetidae</taxon>
        <taxon>Boletales</taxon>
        <taxon>Paxilineae</taxon>
        <taxon>Paxillaceae</taxon>
        <taxon>Paxillus</taxon>
    </lineage>
</organism>
<sequence>MTISRMIQSFSESVVESWELCAIGAQMGLHVGDGPEFPVLFDFNPKGVF</sequence>
<reference evidence="2" key="2">
    <citation type="submission" date="2015-01" db="EMBL/GenBank/DDBJ databases">
        <title>Evolutionary Origins and Diversification of the Mycorrhizal Mutualists.</title>
        <authorList>
            <consortium name="DOE Joint Genome Institute"/>
            <consortium name="Mycorrhizal Genomics Consortium"/>
            <person name="Kohler A."/>
            <person name="Kuo A."/>
            <person name="Nagy L.G."/>
            <person name="Floudas D."/>
            <person name="Copeland A."/>
            <person name="Barry K.W."/>
            <person name="Cichocki N."/>
            <person name="Veneault-Fourrey C."/>
            <person name="LaButti K."/>
            <person name="Lindquist E.A."/>
            <person name="Lipzen A."/>
            <person name="Lundell T."/>
            <person name="Morin E."/>
            <person name="Murat C."/>
            <person name="Riley R."/>
            <person name="Ohm R."/>
            <person name="Sun H."/>
            <person name="Tunlid A."/>
            <person name="Henrissat B."/>
            <person name="Grigoriev I.V."/>
            <person name="Hibbett D.S."/>
            <person name="Martin F."/>
        </authorList>
    </citation>
    <scope>NUCLEOTIDE SEQUENCE [LARGE SCALE GENOMIC DNA]</scope>
    <source>
        <strain evidence="2">Ve08.2h10</strain>
    </source>
</reference>
<gene>
    <name evidence="1" type="ORF">PAXRUDRAFT_22757</name>
</gene>
<name>A0A0D0BJK6_9AGAM</name>
<proteinExistence type="predicted"/>
<keyword evidence="2" id="KW-1185">Reference proteome</keyword>
<accession>A0A0D0BJK6</accession>
<dbReference type="AlphaFoldDB" id="A0A0D0BJK6"/>
<dbReference type="InParanoid" id="A0A0D0BJK6"/>
<protein>
    <submittedName>
        <fullName evidence="1">Uncharacterized protein</fullName>
    </submittedName>
</protein>
<dbReference type="EMBL" id="KN831587">
    <property type="protein sequence ID" value="KIK71837.1"/>
    <property type="molecule type" value="Genomic_DNA"/>
</dbReference>
<dbReference type="Proteomes" id="UP000054538">
    <property type="component" value="Unassembled WGS sequence"/>
</dbReference>
<dbReference type="HOGENOM" id="CLU_3143558_0_0_1"/>
<evidence type="ECO:0000313" key="2">
    <source>
        <dbReference type="Proteomes" id="UP000054538"/>
    </source>
</evidence>
<reference evidence="1 2" key="1">
    <citation type="submission" date="2014-04" db="EMBL/GenBank/DDBJ databases">
        <authorList>
            <consortium name="DOE Joint Genome Institute"/>
            <person name="Kuo A."/>
            <person name="Kohler A."/>
            <person name="Jargeat P."/>
            <person name="Nagy L.G."/>
            <person name="Floudas D."/>
            <person name="Copeland A."/>
            <person name="Barry K.W."/>
            <person name="Cichocki N."/>
            <person name="Veneault-Fourrey C."/>
            <person name="LaButti K."/>
            <person name="Lindquist E.A."/>
            <person name="Lipzen A."/>
            <person name="Lundell T."/>
            <person name="Morin E."/>
            <person name="Murat C."/>
            <person name="Sun H."/>
            <person name="Tunlid A."/>
            <person name="Henrissat B."/>
            <person name="Grigoriev I.V."/>
            <person name="Hibbett D.S."/>
            <person name="Martin F."/>
            <person name="Nordberg H.P."/>
            <person name="Cantor M.N."/>
            <person name="Hua S.X."/>
        </authorList>
    </citation>
    <scope>NUCLEOTIDE SEQUENCE [LARGE SCALE GENOMIC DNA]</scope>
    <source>
        <strain evidence="1 2">Ve08.2h10</strain>
    </source>
</reference>
<evidence type="ECO:0000313" key="1">
    <source>
        <dbReference type="EMBL" id="KIK71837.1"/>
    </source>
</evidence>